<gene>
    <name evidence="15" type="ORF">CAEBREN_01454</name>
</gene>
<dbReference type="InterPro" id="IPR047664">
    <property type="entry name" value="SWEET"/>
</dbReference>
<keyword evidence="8 14" id="KW-0812">Transmembrane</keyword>
<sequence length="184" mass="20920">MLEIITSIVSVLALTFTIGLLFCGIPICLQVRRQGHVGDISGFPFITGILVSPFWLRYGMLQNDLLLIAMNIAAFAFMLAYTLFFLHYSKPKRVVIRDREVSTLPFALISVQFMVTLLWLLYGGLVRDVFIMIPAATGMILSVIQLFLFIIFPRTKEDLSPLEKLAHWFTGRSRSRNLEESSEK</sequence>
<evidence type="ECO:0000256" key="6">
    <source>
        <dbReference type="ARBA" id="ARBA00022475"/>
    </source>
</evidence>
<name>G0M9E5_CAEBE</name>
<dbReference type="FunFam" id="1.20.1280.290:FF:000004">
    <property type="entry name" value="Sugar transporter SWEET"/>
    <property type="match status" value="1"/>
</dbReference>
<dbReference type="OMA" id="MIFCNCY"/>
<evidence type="ECO:0000256" key="3">
    <source>
        <dbReference type="ARBA" id="ARBA00007809"/>
    </source>
</evidence>
<feature type="transmembrane region" description="Helical" evidence="14">
    <location>
        <begin position="131"/>
        <end position="152"/>
    </location>
</feature>
<dbReference type="GO" id="GO:0005886">
    <property type="term" value="C:plasma membrane"/>
    <property type="evidence" value="ECO:0007669"/>
    <property type="project" value="UniProtKB-SubCell"/>
</dbReference>
<dbReference type="OrthoDB" id="409725at2759"/>
<dbReference type="Gene3D" id="1.20.1280.290">
    <property type="match status" value="2"/>
</dbReference>
<dbReference type="GO" id="GO:0000139">
    <property type="term" value="C:Golgi membrane"/>
    <property type="evidence" value="ECO:0007669"/>
    <property type="project" value="UniProtKB-SubCell"/>
</dbReference>
<keyword evidence="11" id="KW-0333">Golgi apparatus</keyword>
<dbReference type="PANTHER" id="PTHR10791:SF43">
    <property type="entry name" value="SUGAR TRANSPORTER SWEET-RELATED"/>
    <property type="match status" value="1"/>
</dbReference>
<evidence type="ECO:0000256" key="12">
    <source>
        <dbReference type="ARBA" id="ARBA00023136"/>
    </source>
</evidence>
<dbReference type="eggNOG" id="KOG1623">
    <property type="taxonomic scope" value="Eukaryota"/>
</dbReference>
<reference evidence="16" key="1">
    <citation type="submission" date="2011-07" db="EMBL/GenBank/DDBJ databases">
        <authorList>
            <consortium name="Caenorhabditis brenneri Sequencing and Analysis Consortium"/>
            <person name="Wilson R.K."/>
        </authorList>
    </citation>
    <scope>NUCLEOTIDE SEQUENCE [LARGE SCALE GENOMIC DNA]</scope>
    <source>
        <strain evidence="16">PB2801</strain>
    </source>
</reference>
<keyword evidence="10 14" id="KW-1133">Transmembrane helix</keyword>
<comment type="function">
    <text evidence="13">Mediates both low-affinity uptake and efflux of sugar across the membrane.</text>
</comment>
<proteinExistence type="inferred from homology"/>
<evidence type="ECO:0000256" key="13">
    <source>
        <dbReference type="ARBA" id="ARBA00055578"/>
    </source>
</evidence>
<evidence type="ECO:0000256" key="11">
    <source>
        <dbReference type="ARBA" id="ARBA00023034"/>
    </source>
</evidence>
<keyword evidence="12 14" id="KW-0472">Membrane</keyword>
<evidence type="ECO:0000256" key="8">
    <source>
        <dbReference type="ARBA" id="ARBA00022692"/>
    </source>
</evidence>
<evidence type="ECO:0000313" key="16">
    <source>
        <dbReference type="Proteomes" id="UP000008068"/>
    </source>
</evidence>
<evidence type="ECO:0000256" key="2">
    <source>
        <dbReference type="ARBA" id="ARBA00004653"/>
    </source>
</evidence>
<dbReference type="EMBL" id="GL379787">
    <property type="protein sequence ID" value="EGT30912.1"/>
    <property type="molecule type" value="Genomic_DNA"/>
</dbReference>
<evidence type="ECO:0000313" key="15">
    <source>
        <dbReference type="EMBL" id="EGT30912.1"/>
    </source>
</evidence>
<feature type="transmembrane region" description="Helical" evidence="14">
    <location>
        <begin position="106"/>
        <end position="125"/>
    </location>
</feature>
<evidence type="ECO:0000256" key="9">
    <source>
        <dbReference type="ARBA" id="ARBA00022737"/>
    </source>
</evidence>
<dbReference type="STRING" id="135651.G0M9E5"/>
<evidence type="ECO:0000256" key="5">
    <source>
        <dbReference type="ARBA" id="ARBA00022448"/>
    </source>
</evidence>
<protein>
    <recommendedName>
        <fullName evidence="4">Sugar transporter SWEET1</fullName>
    </recommendedName>
</protein>
<feature type="transmembrane region" description="Helical" evidence="14">
    <location>
        <begin position="65"/>
        <end position="86"/>
    </location>
</feature>
<dbReference type="InterPro" id="IPR004316">
    <property type="entry name" value="SWEET_rpt"/>
</dbReference>
<evidence type="ECO:0000256" key="4">
    <source>
        <dbReference type="ARBA" id="ARBA00021741"/>
    </source>
</evidence>
<evidence type="ECO:0000256" key="10">
    <source>
        <dbReference type="ARBA" id="ARBA00022989"/>
    </source>
</evidence>
<feature type="transmembrane region" description="Helical" evidence="14">
    <location>
        <begin position="6"/>
        <end position="29"/>
    </location>
</feature>
<keyword evidence="6" id="KW-1003">Cell membrane</keyword>
<dbReference type="HOGENOM" id="CLU_1469470_0_0_1"/>
<dbReference type="AlphaFoldDB" id="G0M9E5"/>
<evidence type="ECO:0000256" key="1">
    <source>
        <dbReference type="ARBA" id="ARBA00004651"/>
    </source>
</evidence>
<dbReference type="FunFam" id="1.20.1280.290:FF:000010">
    <property type="entry name" value="Sugar transporter SWEET"/>
    <property type="match status" value="1"/>
</dbReference>
<keyword evidence="7" id="KW-0762">Sugar transport</keyword>
<dbReference type="InParanoid" id="G0M9E5"/>
<comment type="similarity">
    <text evidence="3">Belongs to the SWEET sugar transporter family.</text>
</comment>
<keyword evidence="9" id="KW-0677">Repeat</keyword>
<dbReference type="PANTHER" id="PTHR10791">
    <property type="entry name" value="RAG1-ACTIVATING PROTEIN 1"/>
    <property type="match status" value="1"/>
</dbReference>
<feature type="transmembrane region" description="Helical" evidence="14">
    <location>
        <begin position="41"/>
        <end position="59"/>
    </location>
</feature>
<organism evidence="16">
    <name type="scientific">Caenorhabditis brenneri</name>
    <name type="common">Nematode worm</name>
    <dbReference type="NCBI Taxonomy" id="135651"/>
    <lineage>
        <taxon>Eukaryota</taxon>
        <taxon>Metazoa</taxon>
        <taxon>Ecdysozoa</taxon>
        <taxon>Nematoda</taxon>
        <taxon>Chromadorea</taxon>
        <taxon>Rhabditida</taxon>
        <taxon>Rhabditina</taxon>
        <taxon>Rhabditomorpha</taxon>
        <taxon>Rhabditoidea</taxon>
        <taxon>Rhabditidae</taxon>
        <taxon>Peloderinae</taxon>
        <taxon>Caenorhabditis</taxon>
    </lineage>
</organism>
<dbReference type="Proteomes" id="UP000008068">
    <property type="component" value="Unassembled WGS sequence"/>
</dbReference>
<evidence type="ECO:0000256" key="7">
    <source>
        <dbReference type="ARBA" id="ARBA00022597"/>
    </source>
</evidence>
<comment type="subcellular location">
    <subcellularLocation>
        <location evidence="1">Cell membrane</location>
        <topology evidence="1">Multi-pass membrane protein</topology>
    </subcellularLocation>
    <subcellularLocation>
        <location evidence="2">Golgi apparatus membrane</location>
        <topology evidence="2">Multi-pass membrane protein</topology>
    </subcellularLocation>
</comment>
<dbReference type="Pfam" id="PF03083">
    <property type="entry name" value="MtN3_slv"/>
    <property type="match status" value="2"/>
</dbReference>
<accession>G0M9E5</accession>
<dbReference type="GO" id="GO:0051119">
    <property type="term" value="F:sugar transmembrane transporter activity"/>
    <property type="evidence" value="ECO:0007669"/>
    <property type="project" value="InterPro"/>
</dbReference>
<keyword evidence="5" id="KW-0813">Transport</keyword>
<evidence type="ECO:0000256" key="14">
    <source>
        <dbReference type="SAM" id="Phobius"/>
    </source>
</evidence>
<keyword evidence="16" id="KW-1185">Reference proteome</keyword>